<evidence type="ECO:0000256" key="2">
    <source>
        <dbReference type="SAM" id="SignalP"/>
    </source>
</evidence>
<reference evidence="3 4" key="1">
    <citation type="journal article" date="2023" name="BMC Biotechnol.">
        <title>Vitis rotundifolia cv Carlos genome sequencing.</title>
        <authorList>
            <person name="Huff M."/>
            <person name="Hulse-Kemp A."/>
            <person name="Scheffler B."/>
            <person name="Youngblood R."/>
            <person name="Simpson S."/>
            <person name="Babiker E."/>
            <person name="Staton M."/>
        </authorList>
    </citation>
    <scope>NUCLEOTIDE SEQUENCE [LARGE SCALE GENOMIC DNA]</scope>
    <source>
        <tissue evidence="3">Leaf</tissue>
    </source>
</reference>
<dbReference type="PROSITE" id="PS51257">
    <property type="entry name" value="PROKAR_LIPOPROTEIN"/>
    <property type="match status" value="1"/>
</dbReference>
<comment type="caution">
    <text evidence="3">The sequence shown here is derived from an EMBL/GenBank/DDBJ whole genome shotgun (WGS) entry which is preliminary data.</text>
</comment>
<organism evidence="3 4">
    <name type="scientific">Vitis rotundifolia</name>
    <name type="common">Muscadine grape</name>
    <dbReference type="NCBI Taxonomy" id="103349"/>
    <lineage>
        <taxon>Eukaryota</taxon>
        <taxon>Viridiplantae</taxon>
        <taxon>Streptophyta</taxon>
        <taxon>Embryophyta</taxon>
        <taxon>Tracheophyta</taxon>
        <taxon>Spermatophyta</taxon>
        <taxon>Magnoliopsida</taxon>
        <taxon>eudicotyledons</taxon>
        <taxon>Gunneridae</taxon>
        <taxon>Pentapetalae</taxon>
        <taxon>rosids</taxon>
        <taxon>Vitales</taxon>
        <taxon>Vitaceae</taxon>
        <taxon>Viteae</taxon>
        <taxon>Vitis</taxon>
    </lineage>
</organism>
<gene>
    <name evidence="3" type="ORF">PVL29_004610</name>
</gene>
<keyword evidence="2" id="KW-0732">Signal</keyword>
<evidence type="ECO:0000313" key="3">
    <source>
        <dbReference type="EMBL" id="KAJ9702937.1"/>
    </source>
</evidence>
<proteinExistence type="predicted"/>
<evidence type="ECO:0000256" key="1">
    <source>
        <dbReference type="SAM" id="MobiDB-lite"/>
    </source>
</evidence>
<protein>
    <submittedName>
        <fullName evidence="3">Uncharacterized protein</fullName>
    </submittedName>
</protein>
<evidence type="ECO:0000313" key="4">
    <source>
        <dbReference type="Proteomes" id="UP001168098"/>
    </source>
</evidence>
<feature type="chain" id="PRO_5041333986" evidence="2">
    <location>
        <begin position="24"/>
        <end position="115"/>
    </location>
</feature>
<keyword evidence="4" id="KW-1185">Reference proteome</keyword>
<dbReference type="AlphaFoldDB" id="A0AA39E2Q7"/>
<feature type="region of interest" description="Disordered" evidence="1">
    <location>
        <begin position="37"/>
        <end position="72"/>
    </location>
</feature>
<name>A0AA39E2Q7_VITRO</name>
<dbReference type="EMBL" id="JARBHA010000004">
    <property type="protein sequence ID" value="KAJ9702937.1"/>
    <property type="molecule type" value="Genomic_DNA"/>
</dbReference>
<sequence length="115" mass="12922">MGQVPKPLMIVLLTLIACSYSQALQNLRQSPGAYGIYQESQKGSDPIHHKMKDQIGNDNYKPYRETSDGPNPIYNKMEESLGGVDPIHQKIKGYMGTNTYKIYQEVPMGPNPIHN</sequence>
<feature type="compositionally biased region" description="Basic and acidic residues" evidence="1">
    <location>
        <begin position="45"/>
        <end position="67"/>
    </location>
</feature>
<accession>A0AA39E2Q7</accession>
<dbReference type="Proteomes" id="UP001168098">
    <property type="component" value="Unassembled WGS sequence"/>
</dbReference>
<feature type="signal peptide" evidence="2">
    <location>
        <begin position="1"/>
        <end position="23"/>
    </location>
</feature>